<dbReference type="AlphaFoldDB" id="I3STV5"/>
<feature type="compositionally biased region" description="Basic residues" evidence="1">
    <location>
        <begin position="20"/>
        <end position="34"/>
    </location>
</feature>
<name>I3STV5_MEDTR</name>
<dbReference type="EMBL" id="BT143903">
    <property type="protein sequence ID" value="AFK43697.1"/>
    <property type="molecule type" value="mRNA"/>
</dbReference>
<feature type="region of interest" description="Disordered" evidence="1">
    <location>
        <begin position="1"/>
        <end position="141"/>
    </location>
</feature>
<feature type="compositionally biased region" description="Low complexity" evidence="1">
    <location>
        <begin position="101"/>
        <end position="113"/>
    </location>
</feature>
<sequence>MGSDSIAAVPIPSAANTKNPGKKKRTNRSAKLKQYKIDARREQWLSQGAVKKKGCKDGLDDDVHVSSSPVGKQSKREMEKVGTRRRGGEDDVLIHQDSDSESPSNSPISPNSSVLCGNDSGTNFTGSSSGASSSSSSSSSGWVFLRGILRKRKKMMKKK</sequence>
<reference evidence="2" key="1">
    <citation type="submission" date="2012-05" db="EMBL/GenBank/DDBJ databases">
        <authorList>
            <person name="Krishnakumar V."/>
            <person name="Cheung F."/>
            <person name="Xiao Y."/>
            <person name="Chan A."/>
            <person name="Moskal W.A."/>
            <person name="Town C.D."/>
        </authorList>
    </citation>
    <scope>NUCLEOTIDE SEQUENCE</scope>
</reference>
<feature type="compositionally biased region" description="Basic and acidic residues" evidence="1">
    <location>
        <begin position="55"/>
        <end position="64"/>
    </location>
</feature>
<feature type="compositionally biased region" description="Basic and acidic residues" evidence="1">
    <location>
        <begin position="74"/>
        <end position="98"/>
    </location>
</feature>
<evidence type="ECO:0000256" key="1">
    <source>
        <dbReference type="SAM" id="MobiDB-lite"/>
    </source>
</evidence>
<accession>I3STV5</accession>
<evidence type="ECO:0000313" key="2">
    <source>
        <dbReference type="EMBL" id="AFK43697.1"/>
    </source>
</evidence>
<organism evidence="2">
    <name type="scientific">Medicago truncatula</name>
    <name type="common">Barrel medic</name>
    <name type="synonym">Medicago tribuloides</name>
    <dbReference type="NCBI Taxonomy" id="3880"/>
    <lineage>
        <taxon>Eukaryota</taxon>
        <taxon>Viridiplantae</taxon>
        <taxon>Streptophyta</taxon>
        <taxon>Embryophyta</taxon>
        <taxon>Tracheophyta</taxon>
        <taxon>Spermatophyta</taxon>
        <taxon>Magnoliopsida</taxon>
        <taxon>eudicotyledons</taxon>
        <taxon>Gunneridae</taxon>
        <taxon>Pentapetalae</taxon>
        <taxon>rosids</taxon>
        <taxon>fabids</taxon>
        <taxon>Fabales</taxon>
        <taxon>Fabaceae</taxon>
        <taxon>Papilionoideae</taxon>
        <taxon>50 kb inversion clade</taxon>
        <taxon>NPAAA clade</taxon>
        <taxon>Hologalegina</taxon>
        <taxon>IRL clade</taxon>
        <taxon>Trifolieae</taxon>
        <taxon>Medicago</taxon>
    </lineage>
</organism>
<protein>
    <submittedName>
        <fullName evidence="2">Uncharacterized protein</fullName>
    </submittedName>
</protein>
<proteinExistence type="evidence at transcript level"/>
<feature type="compositionally biased region" description="Low complexity" evidence="1">
    <location>
        <begin position="126"/>
        <end position="141"/>
    </location>
</feature>